<dbReference type="Pfam" id="PF07751">
    <property type="entry name" value="Abi_2"/>
    <property type="match status" value="1"/>
</dbReference>
<protein>
    <submittedName>
        <fullName evidence="1">Abi family protein</fullName>
    </submittedName>
</protein>
<organism evidence="1 2">
    <name type="scientific">Chitinophaga filiformis</name>
    <name type="common">Myxococcus filiformis</name>
    <name type="synonym">Flexibacter filiformis</name>
    <dbReference type="NCBI Taxonomy" id="104663"/>
    <lineage>
        <taxon>Bacteria</taxon>
        <taxon>Pseudomonadati</taxon>
        <taxon>Bacteroidota</taxon>
        <taxon>Chitinophagia</taxon>
        <taxon>Chitinophagales</taxon>
        <taxon>Chitinophagaceae</taxon>
        <taxon>Chitinophaga</taxon>
    </lineage>
</organism>
<accession>A0ABY4HYJ0</accession>
<reference evidence="1 2" key="1">
    <citation type="submission" date="2022-04" db="EMBL/GenBank/DDBJ databases">
        <title>The arsenic-methylating capacity of Chitinophaga filiformis YT5 during chitin decomposition.</title>
        <authorList>
            <person name="Chen G."/>
            <person name="Liang Y."/>
        </authorList>
    </citation>
    <scope>NUCLEOTIDE SEQUENCE [LARGE SCALE GENOMIC DNA]</scope>
    <source>
        <strain evidence="1 2">YT5</strain>
    </source>
</reference>
<dbReference type="RefSeq" id="WP_247811245.1">
    <property type="nucleotide sequence ID" value="NZ_CP095855.1"/>
</dbReference>
<keyword evidence="2" id="KW-1185">Reference proteome</keyword>
<evidence type="ECO:0000313" key="2">
    <source>
        <dbReference type="Proteomes" id="UP000830198"/>
    </source>
</evidence>
<dbReference type="InterPro" id="IPR011664">
    <property type="entry name" value="Abi_system_AbiD/AbiF-like"/>
</dbReference>
<dbReference type="EMBL" id="CP095855">
    <property type="protein sequence ID" value="UPK68886.1"/>
    <property type="molecule type" value="Genomic_DNA"/>
</dbReference>
<evidence type="ECO:0000313" key="1">
    <source>
        <dbReference type="EMBL" id="UPK68886.1"/>
    </source>
</evidence>
<proteinExistence type="predicted"/>
<sequence length="304" mass="35625">MGSIVFNKPAFSIQDQIKLLSARGLLIKDIALAEHWLTHVGYYRLAGYWQIFQTDGRLHTFAVNTTFEQIVELYNFDRELRMLVYDAIERIEVSLRTIMVQYMSLVYGPYWFVNAGLAHYPDHYEENKLKIEEEIGRSKEQFIVHHDEVYGKSNFPPAWKTMQVLSLGTLSKVYSNISTALPEKNQIARSFGLPNYVYFVSWMQSVTILRNLCAHHSRICNRMYDFVPQRLSTMPYPWISRLPANMHFSRMLYNQLCSLKYLLDRVCHGNTFSARLHALIALHPGIAVRQMGFVDDWNKEPLWE</sequence>
<dbReference type="Proteomes" id="UP000830198">
    <property type="component" value="Chromosome"/>
</dbReference>
<name>A0ABY4HYJ0_CHIFI</name>
<gene>
    <name evidence="1" type="ORF">MYF79_28405</name>
</gene>